<sequence>MSEDAMYGVRRGEVSKFLFPPLSPLSPSAVFSALGPSHHLIPASITCLISLTTVTVRSTRLPGSTHLKRDGDDSHRSSFGAFTSQLAGAAGRLSDEQISRDVETVCGGDHHSTSPA</sequence>
<evidence type="ECO:0000313" key="3">
    <source>
        <dbReference type="Proteomes" id="UP000824540"/>
    </source>
</evidence>
<accession>A0A8T2NHU8</accession>
<proteinExistence type="predicted"/>
<evidence type="ECO:0000256" key="1">
    <source>
        <dbReference type="SAM" id="MobiDB-lite"/>
    </source>
</evidence>
<evidence type="ECO:0000313" key="2">
    <source>
        <dbReference type="EMBL" id="KAG9339296.1"/>
    </source>
</evidence>
<name>A0A8T2NHU8_9TELE</name>
<keyword evidence="3" id="KW-1185">Reference proteome</keyword>
<dbReference type="Proteomes" id="UP000824540">
    <property type="component" value="Unassembled WGS sequence"/>
</dbReference>
<feature type="region of interest" description="Disordered" evidence="1">
    <location>
        <begin position="90"/>
        <end position="116"/>
    </location>
</feature>
<reference evidence="2" key="1">
    <citation type="thesis" date="2021" institute="BYU ScholarsArchive" country="Provo, UT, USA">
        <title>Applications of and Algorithms for Genome Assembly and Genomic Analyses with an Emphasis on Marine Teleosts.</title>
        <authorList>
            <person name="Pickett B.D."/>
        </authorList>
    </citation>
    <scope>NUCLEOTIDE SEQUENCE</scope>
    <source>
        <strain evidence="2">HI-2016</strain>
    </source>
</reference>
<organism evidence="2 3">
    <name type="scientific">Albula glossodonta</name>
    <name type="common">roundjaw bonefish</name>
    <dbReference type="NCBI Taxonomy" id="121402"/>
    <lineage>
        <taxon>Eukaryota</taxon>
        <taxon>Metazoa</taxon>
        <taxon>Chordata</taxon>
        <taxon>Craniata</taxon>
        <taxon>Vertebrata</taxon>
        <taxon>Euteleostomi</taxon>
        <taxon>Actinopterygii</taxon>
        <taxon>Neopterygii</taxon>
        <taxon>Teleostei</taxon>
        <taxon>Albuliformes</taxon>
        <taxon>Albulidae</taxon>
        <taxon>Albula</taxon>
    </lineage>
</organism>
<dbReference type="AlphaFoldDB" id="A0A8T2NHU8"/>
<dbReference type="EMBL" id="JAFBMS010000055">
    <property type="protein sequence ID" value="KAG9339296.1"/>
    <property type="molecule type" value="Genomic_DNA"/>
</dbReference>
<protein>
    <submittedName>
        <fullName evidence="2">Uncharacterized protein</fullName>
    </submittedName>
</protein>
<comment type="caution">
    <text evidence="2">The sequence shown here is derived from an EMBL/GenBank/DDBJ whole genome shotgun (WGS) entry which is preliminary data.</text>
</comment>
<feature type="compositionally biased region" description="Basic and acidic residues" evidence="1">
    <location>
        <begin position="93"/>
        <end position="116"/>
    </location>
</feature>
<gene>
    <name evidence="2" type="ORF">JZ751_023849</name>
</gene>